<protein>
    <recommendedName>
        <fullName evidence="5">LapA family protein</fullName>
    </recommendedName>
</protein>
<sequence>MIVLALVLLVLGVGACVVVAVQATDAVTVDVLGQTIDTSAREIFAAGVVAGLLVMAGLWLLKTWSVHARRRHREMKELKRGRSSELERLQAEKAELESRLRQQERSPERAAAPASQREERRTVDLTAQERRAAATGSGVAGDGPSPEESRVSGSGSTSI</sequence>
<dbReference type="EMBL" id="RBWV01000011">
    <property type="protein sequence ID" value="RKS75354.1"/>
    <property type="molecule type" value="Genomic_DNA"/>
</dbReference>
<dbReference type="AlphaFoldDB" id="A0A420XQ30"/>
<name>A0A420XQ30_9ACTN</name>
<feature type="region of interest" description="Disordered" evidence="1">
    <location>
        <begin position="95"/>
        <end position="159"/>
    </location>
</feature>
<accession>A0A420XQ30</accession>
<evidence type="ECO:0000256" key="2">
    <source>
        <dbReference type="SAM" id="Phobius"/>
    </source>
</evidence>
<comment type="caution">
    <text evidence="3">The sequence shown here is derived from an EMBL/GenBank/DDBJ whole genome shotgun (WGS) entry which is preliminary data.</text>
</comment>
<dbReference type="Proteomes" id="UP000281955">
    <property type="component" value="Unassembled WGS sequence"/>
</dbReference>
<feature type="compositionally biased region" description="Basic and acidic residues" evidence="1">
    <location>
        <begin position="116"/>
        <end position="132"/>
    </location>
</feature>
<evidence type="ECO:0008006" key="5">
    <source>
        <dbReference type="Google" id="ProtNLM"/>
    </source>
</evidence>
<dbReference type="RefSeq" id="WP_121193140.1">
    <property type="nucleotide sequence ID" value="NZ_RBWV01000011.1"/>
</dbReference>
<proteinExistence type="predicted"/>
<keyword evidence="2" id="KW-0812">Transmembrane</keyword>
<keyword evidence="4" id="KW-1185">Reference proteome</keyword>
<feature type="compositionally biased region" description="Basic and acidic residues" evidence="1">
    <location>
        <begin position="95"/>
        <end position="108"/>
    </location>
</feature>
<keyword evidence="2" id="KW-0472">Membrane</keyword>
<reference evidence="3 4" key="1">
    <citation type="submission" date="2018-10" db="EMBL/GenBank/DDBJ databases">
        <title>Genomic Encyclopedia of Archaeal and Bacterial Type Strains, Phase II (KMG-II): from individual species to whole genera.</title>
        <authorList>
            <person name="Goeker M."/>
        </authorList>
    </citation>
    <scope>NUCLEOTIDE SEQUENCE [LARGE SCALE GENOMIC DNA]</scope>
    <source>
        <strain evidence="3 4">RP-AC37</strain>
    </source>
</reference>
<feature type="transmembrane region" description="Helical" evidence="2">
    <location>
        <begin position="44"/>
        <end position="61"/>
    </location>
</feature>
<evidence type="ECO:0000313" key="4">
    <source>
        <dbReference type="Proteomes" id="UP000281955"/>
    </source>
</evidence>
<organism evidence="3 4">
    <name type="scientific">Motilibacter peucedani</name>
    <dbReference type="NCBI Taxonomy" id="598650"/>
    <lineage>
        <taxon>Bacteria</taxon>
        <taxon>Bacillati</taxon>
        <taxon>Actinomycetota</taxon>
        <taxon>Actinomycetes</taxon>
        <taxon>Motilibacterales</taxon>
        <taxon>Motilibacteraceae</taxon>
        <taxon>Motilibacter</taxon>
    </lineage>
</organism>
<evidence type="ECO:0000313" key="3">
    <source>
        <dbReference type="EMBL" id="RKS75354.1"/>
    </source>
</evidence>
<keyword evidence="2" id="KW-1133">Transmembrane helix</keyword>
<gene>
    <name evidence="3" type="ORF">CLV35_1816</name>
</gene>
<dbReference type="InParanoid" id="A0A420XQ30"/>
<evidence type="ECO:0000256" key="1">
    <source>
        <dbReference type="SAM" id="MobiDB-lite"/>
    </source>
</evidence>